<evidence type="ECO:0000256" key="1">
    <source>
        <dbReference type="SAM" id="MobiDB-lite"/>
    </source>
</evidence>
<feature type="compositionally biased region" description="Polar residues" evidence="1">
    <location>
        <begin position="140"/>
        <end position="152"/>
    </location>
</feature>
<sequence length="287" mass="32914">MRRARQRDVQAFFLEKVKANSLTTNSHSITGEPHPYISSTPHEITSSSHGRMEEEAVYEEYEQKKMKKQLGEFGANTQVCHSYIPASAVLRRIKTQKENLKKESHGQYQQHQSRKEQQKQCQQTLNASDSDERQVRAEPVNQSTAKRSSTAKRASMIIAPSLSICPQKISKRSTCSTYGLAQIAIISIIAKRFELKSRFIYPLKAHAASATRNPLTRSKNPSFQIAISVCSRSSRTSSSLFFFNYIRHVHRAYTRIRSQTRRIQGYRFESAPRTYICTVLQRDSYLT</sequence>
<dbReference type="AlphaFoldDB" id="A0A6H5IQ07"/>
<name>A0A6H5IQ07_9HYME</name>
<feature type="region of interest" description="Disordered" evidence="1">
    <location>
        <begin position="24"/>
        <end position="51"/>
    </location>
</feature>
<accession>A0A6H5IQ07</accession>
<evidence type="ECO:0000313" key="3">
    <source>
        <dbReference type="Proteomes" id="UP000479190"/>
    </source>
</evidence>
<protein>
    <submittedName>
        <fullName evidence="2">Uncharacterized protein</fullName>
    </submittedName>
</protein>
<organism evidence="2 3">
    <name type="scientific">Trichogramma brassicae</name>
    <dbReference type="NCBI Taxonomy" id="86971"/>
    <lineage>
        <taxon>Eukaryota</taxon>
        <taxon>Metazoa</taxon>
        <taxon>Ecdysozoa</taxon>
        <taxon>Arthropoda</taxon>
        <taxon>Hexapoda</taxon>
        <taxon>Insecta</taxon>
        <taxon>Pterygota</taxon>
        <taxon>Neoptera</taxon>
        <taxon>Endopterygota</taxon>
        <taxon>Hymenoptera</taxon>
        <taxon>Apocrita</taxon>
        <taxon>Proctotrupomorpha</taxon>
        <taxon>Chalcidoidea</taxon>
        <taxon>Trichogrammatidae</taxon>
        <taxon>Trichogramma</taxon>
    </lineage>
</organism>
<keyword evidence="3" id="KW-1185">Reference proteome</keyword>
<feature type="region of interest" description="Disordered" evidence="1">
    <location>
        <begin position="98"/>
        <end position="152"/>
    </location>
</feature>
<gene>
    <name evidence="2" type="ORF">TBRA_LOCUS11353</name>
</gene>
<proteinExistence type="predicted"/>
<dbReference type="EMBL" id="CADCXV010000972">
    <property type="protein sequence ID" value="CAB0039614.1"/>
    <property type="molecule type" value="Genomic_DNA"/>
</dbReference>
<reference evidence="2 3" key="1">
    <citation type="submission" date="2020-02" db="EMBL/GenBank/DDBJ databases">
        <authorList>
            <person name="Ferguson B K."/>
        </authorList>
    </citation>
    <scope>NUCLEOTIDE SEQUENCE [LARGE SCALE GENOMIC DNA]</scope>
</reference>
<dbReference type="Proteomes" id="UP000479190">
    <property type="component" value="Unassembled WGS sequence"/>
</dbReference>
<feature type="compositionally biased region" description="Polar residues" evidence="1">
    <location>
        <begin position="37"/>
        <end position="49"/>
    </location>
</feature>
<evidence type="ECO:0000313" key="2">
    <source>
        <dbReference type="EMBL" id="CAB0039614.1"/>
    </source>
</evidence>